<proteinExistence type="predicted"/>
<accession>A0ABX2T4I7</accession>
<dbReference type="EMBL" id="JABFDB010000001">
    <property type="protein sequence ID" value="NYZ18760.1"/>
    <property type="molecule type" value="Genomic_DNA"/>
</dbReference>
<evidence type="ECO:0000313" key="1">
    <source>
        <dbReference type="EMBL" id="NYZ18760.1"/>
    </source>
</evidence>
<organism evidence="1 2">
    <name type="scientific">Azospirillum oleiclasticum</name>
    <dbReference type="NCBI Taxonomy" id="2735135"/>
    <lineage>
        <taxon>Bacteria</taxon>
        <taxon>Pseudomonadati</taxon>
        <taxon>Pseudomonadota</taxon>
        <taxon>Alphaproteobacteria</taxon>
        <taxon>Rhodospirillales</taxon>
        <taxon>Azospirillaceae</taxon>
        <taxon>Azospirillum</taxon>
    </lineage>
</organism>
<reference evidence="1 2" key="1">
    <citation type="submission" date="2020-05" db="EMBL/GenBank/DDBJ databases">
        <title>Azospirillum oleiclasticum sp. nov, a nitrogen-fixing and heavy crude oil-emulsifying bacterium isolated from the crude oil of Yumen Oilfield.</title>
        <authorList>
            <person name="Wu D."/>
            <person name="Cai M."/>
            <person name="Zhang X."/>
        </authorList>
    </citation>
    <scope>NUCLEOTIDE SEQUENCE [LARGE SCALE GENOMIC DNA]</scope>
    <source>
        <strain evidence="1 2">ROY-1-1-2</strain>
    </source>
</reference>
<dbReference type="Proteomes" id="UP000584642">
    <property type="component" value="Unassembled WGS sequence"/>
</dbReference>
<evidence type="ECO:0000313" key="2">
    <source>
        <dbReference type="Proteomes" id="UP000584642"/>
    </source>
</evidence>
<protein>
    <recommendedName>
        <fullName evidence="3">Restriction endonuclease</fullName>
    </recommendedName>
</protein>
<name>A0ABX2T4I7_9PROT</name>
<sequence length="171" mass="19557">MIDDAIAFLPYISSDRTMHGGGRRKGDKITDIAFFDDSLVLGDNDGTTITIVEFKKPRRDDYQFGNTKNDPVLQVIQTLEKATESGGICKTDGSHFSFVGAVRRFAFIIADHTPTLVKVLRMYDFKNDWNPKIFFRYRDHEEIMIQAFGYDTLIENAKKRNQAFFSVLLGE</sequence>
<keyword evidence="2" id="KW-1185">Reference proteome</keyword>
<comment type="caution">
    <text evidence="1">The sequence shown here is derived from an EMBL/GenBank/DDBJ whole genome shotgun (WGS) entry which is preliminary data.</text>
</comment>
<dbReference type="RefSeq" id="WP_180280476.1">
    <property type="nucleotide sequence ID" value="NZ_JABFDB010000001.1"/>
</dbReference>
<gene>
    <name evidence="1" type="ORF">HND93_03480</name>
</gene>
<evidence type="ECO:0008006" key="3">
    <source>
        <dbReference type="Google" id="ProtNLM"/>
    </source>
</evidence>